<gene>
    <name evidence="1" type="ORF">CAZ10_09400</name>
</gene>
<dbReference type="AlphaFoldDB" id="A0A241XSI5"/>
<sequence length="305" mass="32895">MSEDIGFQGFDDLDEFDSAPVHVELPPTIEAASKNTSVAAVADLIIETCPKCFGSGRYHHRSEHGIVCLKCNGKGTLTFKTTAAQRSAARAKAAANREKKQTANLETFEALHPEFAEWWRDTDFAYAISLRDDVKRCGKLSESQIAAGKKCIASFKAIQEERKKREAAEAERVKALPVLDMSAVTTAMDRARGNGIKHPKIRLLAGDVGFVLSFASEKGKWAGSLYLKDTAGEYLGRITSGKFYRSRDVSGELEAAILVSCGAPAESAVAYGRRTGSCSCCGRELTNHASIEAGIGPICASNFFG</sequence>
<dbReference type="InterPro" id="IPR046053">
    <property type="entry name" value="DUF6011"/>
</dbReference>
<protein>
    <submittedName>
        <fullName evidence="1">Uncharacterized protein</fullName>
    </submittedName>
</protein>
<name>A0A241XSI5_PSEAI</name>
<comment type="caution">
    <text evidence="1">The sequence shown here is derived from an EMBL/GenBank/DDBJ whole genome shotgun (WGS) entry which is preliminary data.</text>
</comment>
<reference evidence="1 2" key="1">
    <citation type="submission" date="2017-05" db="EMBL/GenBank/DDBJ databases">
        <authorList>
            <person name="Song R."/>
            <person name="Chenine A.L."/>
            <person name="Ruprecht R.M."/>
        </authorList>
    </citation>
    <scope>NUCLEOTIDE SEQUENCE [LARGE SCALE GENOMIC DNA]</scope>
    <source>
        <strain evidence="1 2">S567_C10_BS</strain>
    </source>
</reference>
<dbReference type="RefSeq" id="WP_065085919.1">
    <property type="nucleotide sequence ID" value="NZ_NFFZ01000004.1"/>
</dbReference>
<organism evidence="1 2">
    <name type="scientific">Pseudomonas aeruginosa</name>
    <dbReference type="NCBI Taxonomy" id="287"/>
    <lineage>
        <taxon>Bacteria</taxon>
        <taxon>Pseudomonadati</taxon>
        <taxon>Pseudomonadota</taxon>
        <taxon>Gammaproteobacteria</taxon>
        <taxon>Pseudomonadales</taxon>
        <taxon>Pseudomonadaceae</taxon>
        <taxon>Pseudomonas</taxon>
    </lineage>
</organism>
<evidence type="ECO:0000313" key="2">
    <source>
        <dbReference type="Proteomes" id="UP000194857"/>
    </source>
</evidence>
<dbReference type="Pfam" id="PF19474">
    <property type="entry name" value="DUF6011"/>
    <property type="match status" value="1"/>
</dbReference>
<evidence type="ECO:0000313" key="1">
    <source>
        <dbReference type="EMBL" id="OTI63048.1"/>
    </source>
</evidence>
<accession>A0A241XSI5</accession>
<proteinExistence type="predicted"/>
<dbReference type="Proteomes" id="UP000194857">
    <property type="component" value="Unassembled WGS sequence"/>
</dbReference>
<dbReference type="Gene3D" id="6.20.20.10">
    <property type="match status" value="1"/>
</dbReference>
<dbReference type="EMBL" id="NFFZ01000004">
    <property type="protein sequence ID" value="OTI63048.1"/>
    <property type="molecule type" value="Genomic_DNA"/>
</dbReference>